<evidence type="ECO:0000256" key="10">
    <source>
        <dbReference type="ARBA" id="ARBA00023136"/>
    </source>
</evidence>
<proteinExistence type="predicted"/>
<dbReference type="EMBL" id="KV454426">
    <property type="protein sequence ID" value="ODQ83146.1"/>
    <property type="molecule type" value="Genomic_DNA"/>
</dbReference>
<organism evidence="14 15">
    <name type="scientific">Babjeviella inositovora NRRL Y-12698</name>
    <dbReference type="NCBI Taxonomy" id="984486"/>
    <lineage>
        <taxon>Eukaryota</taxon>
        <taxon>Fungi</taxon>
        <taxon>Dikarya</taxon>
        <taxon>Ascomycota</taxon>
        <taxon>Saccharomycotina</taxon>
        <taxon>Pichiomycetes</taxon>
        <taxon>Serinales incertae sedis</taxon>
        <taxon>Babjeviella</taxon>
    </lineage>
</organism>
<evidence type="ECO:0000256" key="8">
    <source>
        <dbReference type="ARBA" id="ARBA00022833"/>
    </source>
</evidence>
<name>A0A1E3QZR8_9ASCO</name>
<dbReference type="OrthoDB" id="8062037at2759"/>
<evidence type="ECO:0000256" key="2">
    <source>
        <dbReference type="ARBA" id="ARBA00004906"/>
    </source>
</evidence>
<dbReference type="CDD" id="cd16454">
    <property type="entry name" value="RING-H2_PA-TM-RING"/>
    <property type="match status" value="1"/>
</dbReference>
<evidence type="ECO:0000256" key="1">
    <source>
        <dbReference type="ARBA" id="ARBA00004167"/>
    </source>
</evidence>
<dbReference type="PANTHER" id="PTHR45768">
    <property type="entry name" value="E3 UBIQUITIN-PROTEIN LIGASE RNF13-LIKE"/>
    <property type="match status" value="1"/>
</dbReference>
<evidence type="ECO:0000256" key="11">
    <source>
        <dbReference type="PROSITE-ProRule" id="PRU00175"/>
    </source>
</evidence>
<evidence type="ECO:0000256" key="9">
    <source>
        <dbReference type="ARBA" id="ARBA00022989"/>
    </source>
</evidence>
<dbReference type="GO" id="GO:0016020">
    <property type="term" value="C:membrane"/>
    <property type="evidence" value="ECO:0007669"/>
    <property type="project" value="UniProtKB-SubCell"/>
</dbReference>
<feature type="domain" description="RING-type" evidence="13">
    <location>
        <begin position="128"/>
        <end position="172"/>
    </location>
</feature>
<dbReference type="GO" id="GO:0008270">
    <property type="term" value="F:zinc ion binding"/>
    <property type="evidence" value="ECO:0007669"/>
    <property type="project" value="UniProtKB-KW"/>
</dbReference>
<evidence type="ECO:0000259" key="13">
    <source>
        <dbReference type="PROSITE" id="PS50089"/>
    </source>
</evidence>
<evidence type="ECO:0000256" key="12">
    <source>
        <dbReference type="SAM" id="MobiDB-lite"/>
    </source>
</evidence>
<dbReference type="AlphaFoldDB" id="A0A1E3QZR8"/>
<keyword evidence="9" id="KW-1133">Transmembrane helix</keyword>
<keyword evidence="4" id="KW-0812">Transmembrane</keyword>
<dbReference type="Proteomes" id="UP000094336">
    <property type="component" value="Unassembled WGS sequence"/>
</dbReference>
<evidence type="ECO:0000256" key="4">
    <source>
        <dbReference type="ARBA" id="ARBA00022692"/>
    </source>
</evidence>
<dbReference type="PROSITE" id="PS50089">
    <property type="entry name" value="ZF_RING_2"/>
    <property type="match status" value="1"/>
</dbReference>
<dbReference type="SUPFAM" id="SSF57850">
    <property type="entry name" value="RING/U-box"/>
    <property type="match status" value="1"/>
</dbReference>
<keyword evidence="10" id="KW-0472">Membrane</keyword>
<dbReference type="PANTHER" id="PTHR45768:SF18">
    <property type="entry name" value="RING-H2 FINGER PROTEIN ATL47-RELATED"/>
    <property type="match status" value="1"/>
</dbReference>
<keyword evidence="7" id="KW-0833">Ubl conjugation pathway</keyword>
<feature type="region of interest" description="Disordered" evidence="12">
    <location>
        <begin position="1"/>
        <end position="25"/>
    </location>
</feature>
<keyword evidence="5" id="KW-0479">Metal-binding</keyword>
<dbReference type="RefSeq" id="XP_018988474.1">
    <property type="nucleotide sequence ID" value="XM_019130288.1"/>
</dbReference>
<dbReference type="SMART" id="SM00184">
    <property type="entry name" value="RING"/>
    <property type="match status" value="1"/>
</dbReference>
<accession>A0A1E3QZR8</accession>
<dbReference type="STRING" id="984486.A0A1E3QZR8"/>
<dbReference type="InterPro" id="IPR001841">
    <property type="entry name" value="Znf_RING"/>
</dbReference>
<comment type="subcellular location">
    <subcellularLocation>
        <location evidence="1">Membrane</location>
        <topology evidence="1">Single-pass membrane protein</topology>
    </subcellularLocation>
</comment>
<evidence type="ECO:0000256" key="3">
    <source>
        <dbReference type="ARBA" id="ARBA00022679"/>
    </source>
</evidence>
<keyword evidence="3" id="KW-0808">Transferase</keyword>
<sequence length="200" mass="22063">MATYEDDHNITLAPQRQGAEDSGREHQSLFSVLNSFMTRAPQPAAADGSHDFSAISGADSAAVDALRNSLRVLSSEAGSTLAHELMEQLENNSSDFTGDKGVSDAFIDDMERVSVKDLKLIKTATDTCAICTNDFGNDQYPLLVALPTCKHVFDLECIGPWLKFNKTCPLCRSDVTVKKKLEIAKNYESEEEEEDWEMYG</sequence>
<keyword evidence="15" id="KW-1185">Reference proteome</keyword>
<keyword evidence="8" id="KW-0862">Zinc</keyword>
<evidence type="ECO:0000256" key="6">
    <source>
        <dbReference type="ARBA" id="ARBA00022771"/>
    </source>
</evidence>
<comment type="pathway">
    <text evidence="2">Protein modification; protein ubiquitination.</text>
</comment>
<evidence type="ECO:0000256" key="5">
    <source>
        <dbReference type="ARBA" id="ARBA00022723"/>
    </source>
</evidence>
<dbReference type="GeneID" id="30148141"/>
<dbReference type="Gene3D" id="3.30.40.10">
    <property type="entry name" value="Zinc/RING finger domain, C3HC4 (zinc finger)"/>
    <property type="match status" value="1"/>
</dbReference>
<protein>
    <recommendedName>
        <fullName evidence="13">RING-type domain-containing protein</fullName>
    </recommendedName>
</protein>
<keyword evidence="6 11" id="KW-0863">Zinc-finger</keyword>
<reference evidence="15" key="1">
    <citation type="submission" date="2016-05" db="EMBL/GenBank/DDBJ databases">
        <title>Comparative genomics of biotechnologically important yeasts.</title>
        <authorList>
            <consortium name="DOE Joint Genome Institute"/>
            <person name="Riley R."/>
            <person name="Haridas S."/>
            <person name="Wolfe K.H."/>
            <person name="Lopes M.R."/>
            <person name="Hittinger C.T."/>
            <person name="Goker M."/>
            <person name="Salamov A."/>
            <person name="Wisecaver J."/>
            <person name="Long T.M."/>
            <person name="Aerts A.L."/>
            <person name="Barry K."/>
            <person name="Choi C."/>
            <person name="Clum A."/>
            <person name="Coughlan A.Y."/>
            <person name="Deshpande S."/>
            <person name="Douglass A.P."/>
            <person name="Hanson S.J."/>
            <person name="Klenk H.-P."/>
            <person name="Labutti K."/>
            <person name="Lapidus A."/>
            <person name="Lindquist E."/>
            <person name="Lipzen A."/>
            <person name="Meier-Kolthoff J.P."/>
            <person name="Ohm R.A."/>
            <person name="Otillar R.P."/>
            <person name="Pangilinan J."/>
            <person name="Peng Y."/>
            <person name="Rokas A."/>
            <person name="Rosa C.A."/>
            <person name="Scheuner C."/>
            <person name="Sibirny A.A."/>
            <person name="Slot J.C."/>
            <person name="Stielow J.B."/>
            <person name="Sun H."/>
            <person name="Kurtzman C.P."/>
            <person name="Blackwell M."/>
            <person name="Grigoriev I.V."/>
            <person name="Jeffries T.W."/>
        </authorList>
    </citation>
    <scope>NUCLEOTIDE SEQUENCE [LARGE SCALE GENOMIC DNA]</scope>
    <source>
        <strain evidence="15">NRRL Y-12698</strain>
    </source>
</reference>
<dbReference type="InterPro" id="IPR013083">
    <property type="entry name" value="Znf_RING/FYVE/PHD"/>
</dbReference>
<evidence type="ECO:0000313" key="14">
    <source>
        <dbReference type="EMBL" id="ODQ83146.1"/>
    </source>
</evidence>
<evidence type="ECO:0000313" key="15">
    <source>
        <dbReference type="Proteomes" id="UP000094336"/>
    </source>
</evidence>
<evidence type="ECO:0000256" key="7">
    <source>
        <dbReference type="ARBA" id="ARBA00022786"/>
    </source>
</evidence>
<dbReference type="GO" id="GO:0016740">
    <property type="term" value="F:transferase activity"/>
    <property type="evidence" value="ECO:0007669"/>
    <property type="project" value="UniProtKB-KW"/>
</dbReference>
<dbReference type="Pfam" id="PF13639">
    <property type="entry name" value="zf-RING_2"/>
    <property type="match status" value="1"/>
</dbReference>
<gene>
    <name evidence="14" type="ORF">BABINDRAFT_164851</name>
</gene>